<dbReference type="PANTHER" id="PTHR21085:SF0">
    <property type="entry name" value="CHORISMATE SYNTHASE"/>
    <property type="match status" value="1"/>
</dbReference>
<dbReference type="PIRSF" id="PIRSF001456">
    <property type="entry name" value="Chorismate_synth"/>
    <property type="match status" value="1"/>
</dbReference>
<keyword evidence="7" id="KW-0521">NADP</keyword>
<dbReference type="InterPro" id="IPR000453">
    <property type="entry name" value="Chorismate_synth"/>
</dbReference>
<dbReference type="InterPro" id="IPR035904">
    <property type="entry name" value="Chorismate_synth_AroC_sf"/>
</dbReference>
<accession>A0A7H9CMZ5</accession>
<evidence type="ECO:0000256" key="7">
    <source>
        <dbReference type="HAMAP-Rule" id="MF_00300"/>
    </source>
</evidence>
<dbReference type="GO" id="GO:0009073">
    <property type="term" value="P:aromatic amino acid family biosynthetic process"/>
    <property type="evidence" value="ECO:0007669"/>
    <property type="project" value="UniProtKB-KW"/>
</dbReference>
<evidence type="ECO:0000313" key="9">
    <source>
        <dbReference type="EMBL" id="QLI05584.1"/>
    </source>
</evidence>
<dbReference type="GO" id="GO:0008652">
    <property type="term" value="P:amino acid biosynthetic process"/>
    <property type="evidence" value="ECO:0007669"/>
    <property type="project" value="UniProtKB-KW"/>
</dbReference>
<keyword evidence="7" id="KW-0288">FMN</keyword>
<evidence type="ECO:0000256" key="5">
    <source>
        <dbReference type="ARBA" id="ARBA00023141"/>
    </source>
</evidence>
<dbReference type="GO" id="GO:0010181">
    <property type="term" value="F:FMN binding"/>
    <property type="evidence" value="ECO:0007669"/>
    <property type="project" value="TreeGrafter"/>
</dbReference>
<dbReference type="GO" id="GO:0004107">
    <property type="term" value="F:chorismate synthase activity"/>
    <property type="evidence" value="ECO:0007669"/>
    <property type="project" value="UniProtKB-UniRule"/>
</dbReference>
<dbReference type="CDD" id="cd07304">
    <property type="entry name" value="Chorismate_synthase"/>
    <property type="match status" value="1"/>
</dbReference>
<dbReference type="UniPathway" id="UPA00053">
    <property type="reaction ID" value="UER00090"/>
</dbReference>
<keyword evidence="4 7" id="KW-0028">Amino-acid biosynthesis</keyword>
<reference evidence="9 10" key="1">
    <citation type="submission" date="2020-02" db="EMBL/GenBank/DDBJ databases">
        <title>Complete genome sequence of the novel Campylobacter species Candidatus Campylobacter infans.</title>
        <authorList>
            <person name="Duim B."/>
            <person name="Zomer A."/>
            <person name="van der Graaf L."/>
            <person name="Wagenaar J."/>
        </authorList>
    </citation>
    <scope>NUCLEOTIDE SEQUENCE [LARGE SCALE GENOMIC DNA]</scope>
    <source>
        <strain evidence="9 10">19S00001</strain>
    </source>
</reference>
<dbReference type="PROSITE" id="PS00787">
    <property type="entry name" value="CHORISMATE_SYNTHASE_1"/>
    <property type="match status" value="1"/>
</dbReference>
<keyword evidence="10" id="KW-1185">Reference proteome</keyword>
<keyword evidence="7" id="KW-0274">FAD</keyword>
<feature type="binding site" evidence="7">
    <location>
        <begin position="340"/>
        <end position="344"/>
    </location>
    <ligand>
        <name>FMN</name>
        <dbReference type="ChEBI" id="CHEBI:58210"/>
    </ligand>
</feature>
<evidence type="ECO:0000256" key="6">
    <source>
        <dbReference type="ARBA" id="ARBA00023239"/>
    </source>
</evidence>
<evidence type="ECO:0000256" key="3">
    <source>
        <dbReference type="ARBA" id="ARBA00013036"/>
    </source>
</evidence>
<dbReference type="EC" id="4.2.3.5" evidence="3 7"/>
<evidence type="ECO:0000256" key="4">
    <source>
        <dbReference type="ARBA" id="ARBA00022605"/>
    </source>
</evidence>
<gene>
    <name evidence="7 9" type="primary">aroC</name>
    <name evidence="9" type="ORF">CINF_1090</name>
</gene>
<evidence type="ECO:0000256" key="2">
    <source>
        <dbReference type="ARBA" id="ARBA00008014"/>
    </source>
</evidence>
<feature type="binding site" evidence="7">
    <location>
        <position position="366"/>
    </location>
    <ligand>
        <name>FMN</name>
        <dbReference type="ChEBI" id="CHEBI:58210"/>
    </ligand>
</feature>
<dbReference type="SUPFAM" id="SSF103263">
    <property type="entry name" value="Chorismate synthase, AroC"/>
    <property type="match status" value="1"/>
</dbReference>
<dbReference type="Pfam" id="PF01264">
    <property type="entry name" value="Chorismate_synt"/>
    <property type="match status" value="1"/>
</dbReference>
<dbReference type="Proteomes" id="UP000509414">
    <property type="component" value="Chromosome"/>
</dbReference>
<feature type="binding site" evidence="7">
    <location>
        <begin position="126"/>
        <end position="128"/>
    </location>
    <ligand>
        <name>FMN</name>
        <dbReference type="ChEBI" id="CHEBI:58210"/>
    </ligand>
</feature>
<evidence type="ECO:0000256" key="1">
    <source>
        <dbReference type="ARBA" id="ARBA00005044"/>
    </source>
</evidence>
<dbReference type="PANTHER" id="PTHR21085">
    <property type="entry name" value="CHORISMATE SYNTHASE"/>
    <property type="match status" value="1"/>
</dbReference>
<dbReference type="HAMAP" id="MF_00300">
    <property type="entry name" value="Chorismate_synth"/>
    <property type="match status" value="1"/>
</dbReference>
<dbReference type="KEGG" id="cinf:CINF_1090"/>
<name>A0A7H9CMZ5_9BACT</name>
<evidence type="ECO:0000256" key="8">
    <source>
        <dbReference type="RuleBase" id="RU000605"/>
    </source>
</evidence>
<comment type="similarity">
    <text evidence="2 7 8">Belongs to the chorismate synthase family.</text>
</comment>
<dbReference type="Gene3D" id="3.60.150.10">
    <property type="entry name" value="Chorismate synthase AroC"/>
    <property type="match status" value="1"/>
</dbReference>
<sequence>MNTFGKILRLSTFGESHGRAIGGVLDGLPAGLKIDLAYIKAQMAMRKPGGKYATNRKEDDDLSILSGVFEDDGALISTGTPIGFIIKNTAQHSGDYDNIKDIFRPGHADYTYLAKYGVRDYKGGGRASARETAIRVGGGAFAGLLLDEFGIKVQAGVISIGKIGQAKHALSALASGKNSQDCDFSHAENSEIFALNPSLENEQKELIQKLKNEGKSVGASVIVRISGLFAGLGEPLYYKLDSQLSAAMMGINGVKAVELGIGAHSAKLNGFENNDFIQSLKSSKQNTANFNQANALNIGKNALGYGLDYAPSARLLSNNAGGVLGGISNGADIFMLIHFKPTPSIFEDEPCINTAGDDDICALRGRHDPCIGVRGAVVACAMARLVLADMLLLGASKSLAQLKKAWR</sequence>
<dbReference type="PROSITE" id="PS00788">
    <property type="entry name" value="CHORISMATE_SYNTHASE_2"/>
    <property type="match status" value="1"/>
</dbReference>
<comment type="pathway">
    <text evidence="1 7 8">Metabolic intermediate biosynthesis; chorismate biosynthesis; chorismate from D-erythrose 4-phosphate and phosphoenolpyruvate: step 7/7.</text>
</comment>
<dbReference type="InterPro" id="IPR020541">
    <property type="entry name" value="Chorismate_synthase_CS"/>
</dbReference>
<comment type="cofactor">
    <cofactor evidence="7 8">
        <name>FMNH2</name>
        <dbReference type="ChEBI" id="CHEBI:57618"/>
    </cofactor>
    <text evidence="7 8">Reduced FMN (FMNH(2)).</text>
</comment>
<dbReference type="GO" id="GO:0009423">
    <property type="term" value="P:chorismate biosynthetic process"/>
    <property type="evidence" value="ECO:0007669"/>
    <property type="project" value="UniProtKB-UniRule"/>
</dbReference>
<dbReference type="NCBIfam" id="TIGR00033">
    <property type="entry name" value="aroC"/>
    <property type="match status" value="1"/>
</dbReference>
<dbReference type="EMBL" id="CP049075">
    <property type="protein sequence ID" value="QLI05584.1"/>
    <property type="molecule type" value="Genomic_DNA"/>
</dbReference>
<comment type="function">
    <text evidence="7">Catalyzes the anti-1,4-elimination of the C-3 phosphate and the C-6 proR hydrogen from 5-enolpyruvylshikimate-3-phosphate (EPSP) to yield chorismate, which is the branch point compound that serves as the starting substrate for the three terminal pathways of aromatic amino acid biosynthesis. This reaction introduces a second double bond into the aromatic ring system.</text>
</comment>
<dbReference type="GO" id="GO:0005829">
    <property type="term" value="C:cytosol"/>
    <property type="evidence" value="ECO:0007669"/>
    <property type="project" value="TreeGrafter"/>
</dbReference>
<dbReference type="RefSeq" id="WP_179974787.1">
    <property type="nucleotide sequence ID" value="NZ_CP049075.1"/>
</dbReference>
<proteinExistence type="inferred from homology"/>
<feature type="binding site" evidence="7">
    <location>
        <position position="325"/>
    </location>
    <ligand>
        <name>FMN</name>
        <dbReference type="ChEBI" id="CHEBI:58210"/>
    </ligand>
</feature>
<keyword evidence="6 7" id="KW-0456">Lyase</keyword>
<protein>
    <recommendedName>
        <fullName evidence="3 7">Chorismate synthase</fullName>
        <shortName evidence="7">CS</shortName>
        <ecNumber evidence="3 7">4.2.3.5</ecNumber>
    </recommendedName>
    <alternativeName>
        <fullName evidence="7">5-enolpyruvylshikimate-3-phosphate phospholyase</fullName>
    </alternativeName>
</protein>
<keyword evidence="5 7" id="KW-0057">Aromatic amino acid biosynthesis</keyword>
<keyword evidence="7" id="KW-0285">Flavoprotein</keyword>
<evidence type="ECO:0000313" key="10">
    <source>
        <dbReference type="Proteomes" id="UP000509414"/>
    </source>
</evidence>
<comment type="catalytic activity">
    <reaction evidence="7 8">
        <text>5-O-(1-carboxyvinyl)-3-phosphoshikimate = chorismate + phosphate</text>
        <dbReference type="Rhea" id="RHEA:21020"/>
        <dbReference type="ChEBI" id="CHEBI:29748"/>
        <dbReference type="ChEBI" id="CHEBI:43474"/>
        <dbReference type="ChEBI" id="CHEBI:57701"/>
        <dbReference type="EC" id="4.2.3.5"/>
    </reaction>
</comment>
<comment type="subunit">
    <text evidence="7">Homotetramer.</text>
</comment>
<feature type="binding site" evidence="7">
    <location>
        <position position="51"/>
    </location>
    <ligand>
        <name>NADP(+)</name>
        <dbReference type="ChEBI" id="CHEBI:58349"/>
    </ligand>
</feature>
<dbReference type="AlphaFoldDB" id="A0A7H9CMZ5"/>
<feature type="binding site" evidence="7">
    <location>
        <begin position="252"/>
        <end position="253"/>
    </location>
    <ligand>
        <name>FMN</name>
        <dbReference type="ChEBI" id="CHEBI:58210"/>
    </ligand>
</feature>
<feature type="binding site" evidence="7">
    <location>
        <position position="46"/>
    </location>
    <ligand>
        <name>NADP(+)</name>
        <dbReference type="ChEBI" id="CHEBI:58349"/>
    </ligand>
</feature>
<organism evidence="9 10">
    <name type="scientific">Candidatus Campylobacter infans</name>
    <dbReference type="NCBI Taxonomy" id="2561898"/>
    <lineage>
        <taxon>Bacteria</taxon>
        <taxon>Pseudomonadati</taxon>
        <taxon>Campylobacterota</taxon>
        <taxon>Epsilonproteobacteria</taxon>
        <taxon>Campylobacterales</taxon>
        <taxon>Campylobacteraceae</taxon>
        <taxon>Campylobacter</taxon>
    </lineage>
</organism>